<dbReference type="STRING" id="1802067.A2966_03175"/>
<gene>
    <name evidence="8" type="ORF">A2966_03175</name>
</gene>
<dbReference type="EMBL" id="MGAR01000002">
    <property type="protein sequence ID" value="OGK52753.1"/>
    <property type="molecule type" value="Genomic_DNA"/>
</dbReference>
<evidence type="ECO:0000313" key="9">
    <source>
        <dbReference type="Proteomes" id="UP000176480"/>
    </source>
</evidence>
<evidence type="ECO:0000256" key="4">
    <source>
        <dbReference type="ARBA" id="ARBA00022679"/>
    </source>
</evidence>
<organism evidence="8 9">
    <name type="scientific">Candidatus Roizmanbacteria bacterium RIFCSPLOWO2_01_FULL_41_22</name>
    <dbReference type="NCBI Taxonomy" id="1802067"/>
    <lineage>
        <taxon>Bacteria</taxon>
        <taxon>Candidatus Roizmaniibacteriota</taxon>
    </lineage>
</organism>
<evidence type="ECO:0000256" key="3">
    <source>
        <dbReference type="ARBA" id="ARBA00012966"/>
    </source>
</evidence>
<dbReference type="Pfam" id="PF00334">
    <property type="entry name" value="NDK"/>
    <property type="match status" value="2"/>
</dbReference>
<dbReference type="GO" id="GO:0004550">
    <property type="term" value="F:nucleoside diphosphate kinase activity"/>
    <property type="evidence" value="ECO:0007669"/>
    <property type="project" value="UniProtKB-EC"/>
</dbReference>
<evidence type="ECO:0000256" key="5">
    <source>
        <dbReference type="ARBA" id="ARBA00022777"/>
    </source>
</evidence>
<evidence type="ECO:0000256" key="6">
    <source>
        <dbReference type="PROSITE-ProRule" id="PRU00706"/>
    </source>
</evidence>
<evidence type="ECO:0000256" key="1">
    <source>
        <dbReference type="ARBA" id="ARBA00001946"/>
    </source>
</evidence>
<dbReference type="PROSITE" id="PS51374">
    <property type="entry name" value="NDPK_LIKE"/>
    <property type="match status" value="1"/>
</dbReference>
<dbReference type="Gene3D" id="3.30.70.141">
    <property type="entry name" value="Nucleoside diphosphate kinase-like domain"/>
    <property type="match status" value="1"/>
</dbReference>
<sequence>MMEQTVVLIKPDGVRRGLIGEILRRFERVGLKIVAMKMVKVSDELLIKHYQSSDPATLKRWGEKTLKTYTQYGKNPKKELGTDDPMILGKMVNKWLFDYVKSGPIVAVLLEGKHAVENAIAQAGPTMPVASPAGTIRGDFSTDSAAYANDEKRGVMNLVHVSSSIEEANLEKTLWFSKDEVHKYKRAEELI</sequence>
<dbReference type="SMART" id="SM00562">
    <property type="entry name" value="NDK"/>
    <property type="match status" value="1"/>
</dbReference>
<comment type="similarity">
    <text evidence="2 6">Belongs to the NDK family.</text>
</comment>
<name>A0A1F7JAV9_9BACT</name>
<evidence type="ECO:0000256" key="2">
    <source>
        <dbReference type="ARBA" id="ARBA00008142"/>
    </source>
</evidence>
<comment type="caution">
    <text evidence="8">The sequence shown here is derived from an EMBL/GenBank/DDBJ whole genome shotgun (WGS) entry which is preliminary data.</text>
</comment>
<dbReference type="PANTHER" id="PTHR11349">
    <property type="entry name" value="NUCLEOSIDE DIPHOSPHATE KINASE"/>
    <property type="match status" value="1"/>
</dbReference>
<proteinExistence type="inferred from homology"/>
<feature type="domain" description="Nucleoside diphosphate kinase-like" evidence="7">
    <location>
        <begin position="2"/>
        <end position="183"/>
    </location>
</feature>
<dbReference type="SUPFAM" id="SSF54919">
    <property type="entry name" value="Nucleoside diphosphate kinase, NDK"/>
    <property type="match status" value="1"/>
</dbReference>
<evidence type="ECO:0000313" key="8">
    <source>
        <dbReference type="EMBL" id="OGK52753.1"/>
    </source>
</evidence>
<accession>A0A1F7JAV9</accession>
<protein>
    <recommendedName>
        <fullName evidence="3">nucleoside-diphosphate kinase</fullName>
        <ecNumber evidence="3">2.7.4.6</ecNumber>
    </recommendedName>
</protein>
<dbReference type="InterPro" id="IPR034907">
    <property type="entry name" value="NDK-like_dom"/>
</dbReference>
<dbReference type="EC" id="2.7.4.6" evidence="3"/>
<comment type="caution">
    <text evidence="6">Lacks conserved residue(s) required for the propagation of feature annotation.</text>
</comment>
<dbReference type="InterPro" id="IPR036850">
    <property type="entry name" value="NDK-like_dom_sf"/>
</dbReference>
<keyword evidence="5" id="KW-0418">Kinase</keyword>
<evidence type="ECO:0000259" key="7">
    <source>
        <dbReference type="SMART" id="SM00562"/>
    </source>
</evidence>
<keyword evidence="4" id="KW-0808">Transferase</keyword>
<reference evidence="8 9" key="1">
    <citation type="journal article" date="2016" name="Nat. Commun.">
        <title>Thousands of microbial genomes shed light on interconnected biogeochemical processes in an aquifer system.</title>
        <authorList>
            <person name="Anantharaman K."/>
            <person name="Brown C.T."/>
            <person name="Hug L.A."/>
            <person name="Sharon I."/>
            <person name="Castelle C.J."/>
            <person name="Probst A.J."/>
            <person name="Thomas B.C."/>
            <person name="Singh A."/>
            <person name="Wilkins M.J."/>
            <person name="Karaoz U."/>
            <person name="Brodie E.L."/>
            <person name="Williams K.H."/>
            <person name="Hubbard S.S."/>
            <person name="Banfield J.F."/>
        </authorList>
    </citation>
    <scope>NUCLEOTIDE SEQUENCE [LARGE SCALE GENOMIC DNA]</scope>
</reference>
<dbReference type="AlphaFoldDB" id="A0A1F7JAV9"/>
<comment type="cofactor">
    <cofactor evidence="1">
        <name>Mg(2+)</name>
        <dbReference type="ChEBI" id="CHEBI:18420"/>
    </cofactor>
</comment>
<dbReference type="Proteomes" id="UP000176480">
    <property type="component" value="Unassembled WGS sequence"/>
</dbReference>